<dbReference type="AlphaFoldDB" id="A0A835M6H1"/>
<reference evidence="1 2" key="1">
    <citation type="submission" date="2020-10" db="EMBL/GenBank/DDBJ databases">
        <title>The Coptis chinensis genome and diversification of protoberbering-type alkaloids.</title>
        <authorList>
            <person name="Wang B."/>
            <person name="Shu S."/>
            <person name="Song C."/>
            <person name="Liu Y."/>
        </authorList>
    </citation>
    <scope>NUCLEOTIDE SEQUENCE [LARGE SCALE GENOMIC DNA]</scope>
    <source>
        <strain evidence="1">HL-2020</strain>
        <tissue evidence="1">Leaf</tissue>
    </source>
</reference>
<comment type="caution">
    <text evidence="1">The sequence shown here is derived from an EMBL/GenBank/DDBJ whole genome shotgun (WGS) entry which is preliminary data.</text>
</comment>
<dbReference type="OrthoDB" id="15318at2759"/>
<evidence type="ECO:0000313" key="1">
    <source>
        <dbReference type="EMBL" id="KAF9621473.1"/>
    </source>
</evidence>
<dbReference type="Proteomes" id="UP000631114">
    <property type="component" value="Unassembled WGS sequence"/>
</dbReference>
<organism evidence="1 2">
    <name type="scientific">Coptis chinensis</name>
    <dbReference type="NCBI Taxonomy" id="261450"/>
    <lineage>
        <taxon>Eukaryota</taxon>
        <taxon>Viridiplantae</taxon>
        <taxon>Streptophyta</taxon>
        <taxon>Embryophyta</taxon>
        <taxon>Tracheophyta</taxon>
        <taxon>Spermatophyta</taxon>
        <taxon>Magnoliopsida</taxon>
        <taxon>Ranunculales</taxon>
        <taxon>Ranunculaceae</taxon>
        <taxon>Coptidoideae</taxon>
        <taxon>Coptis</taxon>
    </lineage>
</organism>
<sequence length="100" mass="11384">TRFYNQQAEGTTSLLQIMGSLSRSLFTFDNPAAKVLVVSSPDCCCLQHHGERCGLRVIFSDDLNCYDKEMLLVFATVTNGEKRRMEVVRCMHQPKRVDLI</sequence>
<accession>A0A835M6H1</accession>
<proteinExistence type="predicted"/>
<dbReference type="EMBL" id="JADFTS010000002">
    <property type="protein sequence ID" value="KAF9621473.1"/>
    <property type="molecule type" value="Genomic_DNA"/>
</dbReference>
<keyword evidence="2" id="KW-1185">Reference proteome</keyword>
<evidence type="ECO:0000313" key="2">
    <source>
        <dbReference type="Proteomes" id="UP000631114"/>
    </source>
</evidence>
<name>A0A835M6H1_9MAGN</name>
<gene>
    <name evidence="1" type="ORF">IFM89_021777</name>
</gene>
<feature type="non-terminal residue" evidence="1">
    <location>
        <position position="1"/>
    </location>
</feature>
<protein>
    <submittedName>
        <fullName evidence="1">Uncharacterized protein</fullName>
    </submittedName>
</protein>